<dbReference type="AlphaFoldDB" id="A0A485KDW0"/>
<dbReference type="OrthoDB" id="86981at2759"/>
<sequence>MRVGIMRFATNQDGSDWTLLQQALHDDTSWSFYGWAYLYDWVQGTHEVVSFEGDAGTLVLISTAQSPILYATNSTVSAATRLIYFLMAYTSHVLGFVALSCLGGILWHGFQMDGTNLFWFNRIMGCIWLGRPLLLVRGITALLILSTTQLALVEPTPSQTRFACVSRSWLGSMVLAGEATWVLYVGHDFLAIAADRRTKLYGPLSCLVAWIALVVTDVVWPVQPAAFLSRQCTAQDMNQSVQCSSGVLGIGHFGRCCVLLMLMGIASVVATTIVIVVVGGTSAKPNASTRKNGPPLARHLLGVADMYCPRRTRPLRSGAGQRYTFDIKLRTLYRDHDATAASKSYAYCTSRQTHTGEQDRKLKGDALIPSTMEAMLTRLVPIVGIMYALGSIVGSVLYLVVSRVNLANDLFWATFNTTGALAFVANWLNEQLLLGVNKGVTTI</sequence>
<proteinExistence type="predicted"/>
<evidence type="ECO:0000313" key="4">
    <source>
        <dbReference type="Proteomes" id="UP000332933"/>
    </source>
</evidence>
<dbReference type="EMBL" id="VJMH01002188">
    <property type="protein sequence ID" value="KAF0709788.1"/>
    <property type="molecule type" value="Genomic_DNA"/>
</dbReference>
<keyword evidence="4" id="KW-1185">Reference proteome</keyword>
<keyword evidence="1" id="KW-0472">Membrane</keyword>
<feature type="transmembrane region" description="Helical" evidence="1">
    <location>
        <begin position="379"/>
        <end position="398"/>
    </location>
</feature>
<name>A0A485KDW0_9STRA</name>
<organism evidence="3 4">
    <name type="scientific">Aphanomyces stellatus</name>
    <dbReference type="NCBI Taxonomy" id="120398"/>
    <lineage>
        <taxon>Eukaryota</taxon>
        <taxon>Sar</taxon>
        <taxon>Stramenopiles</taxon>
        <taxon>Oomycota</taxon>
        <taxon>Saprolegniomycetes</taxon>
        <taxon>Saprolegniales</taxon>
        <taxon>Verrucalvaceae</taxon>
        <taxon>Aphanomyces</taxon>
    </lineage>
</organism>
<feature type="transmembrane region" description="Helical" evidence="1">
    <location>
        <begin position="258"/>
        <end position="281"/>
    </location>
</feature>
<reference evidence="3 4" key="1">
    <citation type="submission" date="2019-03" db="EMBL/GenBank/DDBJ databases">
        <authorList>
            <person name="Gaulin E."/>
            <person name="Dumas B."/>
        </authorList>
    </citation>
    <scope>NUCLEOTIDE SEQUENCE [LARGE SCALE GENOMIC DNA]</scope>
    <source>
        <strain evidence="3">CBS 568.67</strain>
    </source>
</reference>
<keyword evidence="1" id="KW-1133">Transmembrane helix</keyword>
<evidence type="ECO:0000256" key="1">
    <source>
        <dbReference type="SAM" id="Phobius"/>
    </source>
</evidence>
<feature type="transmembrane region" description="Helical" evidence="1">
    <location>
        <begin position="410"/>
        <end position="428"/>
    </location>
</feature>
<reference evidence="2" key="2">
    <citation type="submission" date="2019-06" db="EMBL/GenBank/DDBJ databases">
        <title>Genomics analysis of Aphanomyces spp. identifies a new class of oomycete effector associated with host adaptation.</title>
        <authorList>
            <person name="Gaulin E."/>
        </authorList>
    </citation>
    <scope>NUCLEOTIDE SEQUENCE</scope>
    <source>
        <strain evidence="2">CBS 578.67</strain>
    </source>
</reference>
<feature type="transmembrane region" description="Helical" evidence="1">
    <location>
        <begin position="200"/>
        <end position="220"/>
    </location>
</feature>
<feature type="transmembrane region" description="Helical" evidence="1">
    <location>
        <begin position="172"/>
        <end position="193"/>
    </location>
</feature>
<accession>A0A485KDW0</accession>
<dbReference type="Proteomes" id="UP000332933">
    <property type="component" value="Unassembled WGS sequence"/>
</dbReference>
<evidence type="ECO:0000313" key="3">
    <source>
        <dbReference type="EMBL" id="VFT82788.1"/>
    </source>
</evidence>
<evidence type="ECO:0000313" key="2">
    <source>
        <dbReference type="EMBL" id="KAF0709788.1"/>
    </source>
</evidence>
<feature type="transmembrane region" description="Helical" evidence="1">
    <location>
        <begin position="128"/>
        <end position="152"/>
    </location>
</feature>
<feature type="transmembrane region" description="Helical" evidence="1">
    <location>
        <begin position="82"/>
        <end position="107"/>
    </location>
</feature>
<protein>
    <submittedName>
        <fullName evidence="3">Aste57867_5761 protein</fullName>
    </submittedName>
</protein>
<gene>
    <name evidence="3" type="primary">Aste57867_5761</name>
    <name evidence="2" type="ORF">As57867_005747</name>
    <name evidence="3" type="ORF">ASTE57867_5761</name>
</gene>
<keyword evidence="1" id="KW-0812">Transmembrane</keyword>
<dbReference type="EMBL" id="CAADRA010002190">
    <property type="protein sequence ID" value="VFT82788.1"/>
    <property type="molecule type" value="Genomic_DNA"/>
</dbReference>